<accession>A0A183GNH4</accession>
<feature type="region of interest" description="Disordered" evidence="1">
    <location>
        <begin position="291"/>
        <end position="323"/>
    </location>
</feature>
<protein>
    <submittedName>
        <fullName evidence="4">Nuclear receptor domain-containing protein</fullName>
    </submittedName>
</protein>
<evidence type="ECO:0000256" key="1">
    <source>
        <dbReference type="SAM" id="MobiDB-lite"/>
    </source>
</evidence>
<accession>A0A3P8HAU5</accession>
<keyword evidence="3" id="KW-1185">Reference proteome</keyword>
<feature type="compositionally biased region" description="Basic and acidic residues" evidence="1">
    <location>
        <begin position="303"/>
        <end position="316"/>
    </location>
</feature>
<name>A0A183GNH4_HELPZ</name>
<dbReference type="AlphaFoldDB" id="A0A183GNH4"/>
<evidence type="ECO:0000313" key="2">
    <source>
        <dbReference type="EMBL" id="VDP43709.1"/>
    </source>
</evidence>
<dbReference type="EMBL" id="UZAH01036045">
    <property type="protein sequence ID" value="VDP43709.1"/>
    <property type="molecule type" value="Genomic_DNA"/>
</dbReference>
<sequence length="399" mass="44595">MTAYHTKEGVPPSAAFLSKTGMQMQDCRNFGGLTAEATSVNQKKFSIGTFRLSHLILERLGLPSSRLHSSCRLRLFLCCRDSVHLLTDFADQLVSEAFIGVNSVIGALENPCVICEPYGVAERFCRNYYGTVLDEEKRRLVKSFYTEEMRELLCSPADLDSSHITQRGIGTLLDLFVLHRSEVLRLVVLYLSRSPFRAGLALLARLVFAFTADLNARIARFDDLRTSLSRKCRDRAKFCSYHDELKCQDGLEKIVFLLDDIIKAIVDEQLSAAEVKRALQRVLSMEISEPGMRSDTARIPSSSDKDYSEQAADADRAAAPGFSPGAPLRDEVFEVMAAPDDADDGGVGSMTVVVRRREPAFWIQGLRNARRRRCVKQEEAALNLLQQHLMLNSECDPSS</sequence>
<gene>
    <name evidence="2" type="ORF">HPBE_LOCUS24243</name>
</gene>
<dbReference type="OrthoDB" id="5847802at2759"/>
<reference evidence="2 3" key="1">
    <citation type="submission" date="2018-11" db="EMBL/GenBank/DDBJ databases">
        <authorList>
            <consortium name="Pathogen Informatics"/>
        </authorList>
    </citation>
    <scope>NUCLEOTIDE SEQUENCE [LARGE SCALE GENOMIC DNA]</scope>
</reference>
<evidence type="ECO:0000313" key="3">
    <source>
        <dbReference type="Proteomes" id="UP000050761"/>
    </source>
</evidence>
<reference evidence="4" key="2">
    <citation type="submission" date="2019-09" db="UniProtKB">
        <authorList>
            <consortium name="WormBaseParasite"/>
        </authorList>
    </citation>
    <scope>IDENTIFICATION</scope>
</reference>
<organism evidence="3 4">
    <name type="scientific">Heligmosomoides polygyrus</name>
    <name type="common">Parasitic roundworm</name>
    <dbReference type="NCBI Taxonomy" id="6339"/>
    <lineage>
        <taxon>Eukaryota</taxon>
        <taxon>Metazoa</taxon>
        <taxon>Ecdysozoa</taxon>
        <taxon>Nematoda</taxon>
        <taxon>Chromadorea</taxon>
        <taxon>Rhabditida</taxon>
        <taxon>Rhabditina</taxon>
        <taxon>Rhabditomorpha</taxon>
        <taxon>Strongyloidea</taxon>
        <taxon>Heligmosomidae</taxon>
        <taxon>Heligmosomoides</taxon>
    </lineage>
</organism>
<evidence type="ECO:0000313" key="4">
    <source>
        <dbReference type="WBParaSite" id="HPBE_0002424401-mRNA-1"/>
    </source>
</evidence>
<dbReference type="WBParaSite" id="HPBE_0002424401-mRNA-1">
    <property type="protein sequence ID" value="HPBE_0002424401-mRNA-1"/>
    <property type="gene ID" value="HPBE_0002424401"/>
</dbReference>
<proteinExistence type="predicted"/>
<dbReference type="Proteomes" id="UP000050761">
    <property type="component" value="Unassembled WGS sequence"/>
</dbReference>